<evidence type="ECO:0000256" key="2">
    <source>
        <dbReference type="ARBA" id="ARBA00004718"/>
    </source>
</evidence>
<dbReference type="OrthoDB" id="26899at2759"/>
<protein>
    <recommendedName>
        <fullName evidence="12">SP-RING-type domain-containing protein</fullName>
    </recommendedName>
</protein>
<evidence type="ECO:0000256" key="10">
    <source>
        <dbReference type="PROSITE-ProRule" id="PRU00452"/>
    </source>
</evidence>
<keyword evidence="9" id="KW-0539">Nucleus</keyword>
<keyword evidence="4" id="KW-0808">Transferase</keyword>
<dbReference type="Proteomes" id="UP000076532">
    <property type="component" value="Unassembled WGS sequence"/>
</dbReference>
<keyword evidence="14" id="KW-1185">Reference proteome</keyword>
<evidence type="ECO:0000256" key="1">
    <source>
        <dbReference type="ARBA" id="ARBA00004123"/>
    </source>
</evidence>
<dbReference type="GO" id="GO:0005634">
    <property type="term" value="C:nucleus"/>
    <property type="evidence" value="ECO:0007669"/>
    <property type="project" value="UniProtKB-SubCell"/>
</dbReference>
<keyword evidence="8" id="KW-0862">Zinc</keyword>
<name>A0A166W9P9_9AGAM</name>
<comment type="subcellular location">
    <subcellularLocation>
        <location evidence="1">Nucleus</location>
    </subcellularLocation>
</comment>
<evidence type="ECO:0000313" key="13">
    <source>
        <dbReference type="EMBL" id="KZP33532.1"/>
    </source>
</evidence>
<dbReference type="GO" id="GO:0000724">
    <property type="term" value="P:double-strand break repair via homologous recombination"/>
    <property type="evidence" value="ECO:0007669"/>
    <property type="project" value="InterPro"/>
</dbReference>
<evidence type="ECO:0000256" key="4">
    <source>
        <dbReference type="ARBA" id="ARBA00022679"/>
    </source>
</evidence>
<evidence type="ECO:0000313" key="14">
    <source>
        <dbReference type="Proteomes" id="UP000076532"/>
    </source>
</evidence>
<organism evidence="13 14">
    <name type="scientific">Athelia psychrophila</name>
    <dbReference type="NCBI Taxonomy" id="1759441"/>
    <lineage>
        <taxon>Eukaryota</taxon>
        <taxon>Fungi</taxon>
        <taxon>Dikarya</taxon>
        <taxon>Basidiomycota</taxon>
        <taxon>Agaricomycotina</taxon>
        <taxon>Agaricomycetes</taxon>
        <taxon>Agaricomycetidae</taxon>
        <taxon>Atheliales</taxon>
        <taxon>Atheliaceae</taxon>
        <taxon>Athelia</taxon>
    </lineage>
</organism>
<evidence type="ECO:0000256" key="7">
    <source>
        <dbReference type="ARBA" id="ARBA00022786"/>
    </source>
</evidence>
<feature type="domain" description="SP-RING-type" evidence="12">
    <location>
        <begin position="253"/>
        <end position="336"/>
    </location>
</feature>
<dbReference type="GO" id="GO:0061665">
    <property type="term" value="F:SUMO ligase activity"/>
    <property type="evidence" value="ECO:0007669"/>
    <property type="project" value="TreeGrafter"/>
</dbReference>
<dbReference type="GO" id="GO:0016925">
    <property type="term" value="P:protein sumoylation"/>
    <property type="evidence" value="ECO:0007669"/>
    <property type="project" value="UniProtKB-UniPathway"/>
</dbReference>
<feature type="region of interest" description="Disordered" evidence="11">
    <location>
        <begin position="1"/>
        <end position="106"/>
    </location>
</feature>
<keyword evidence="7" id="KW-0833">Ubl conjugation pathway</keyword>
<comment type="similarity">
    <text evidence="3">Belongs to the NSE2 family.</text>
</comment>
<dbReference type="GO" id="GO:0008270">
    <property type="term" value="F:zinc ion binding"/>
    <property type="evidence" value="ECO:0007669"/>
    <property type="project" value="UniProtKB-KW"/>
</dbReference>
<dbReference type="EMBL" id="KV417482">
    <property type="protein sequence ID" value="KZP33532.1"/>
    <property type="molecule type" value="Genomic_DNA"/>
</dbReference>
<feature type="compositionally biased region" description="Basic and acidic residues" evidence="11">
    <location>
        <begin position="333"/>
        <end position="342"/>
    </location>
</feature>
<evidence type="ECO:0000256" key="3">
    <source>
        <dbReference type="ARBA" id="ARBA00008212"/>
    </source>
</evidence>
<dbReference type="UniPathway" id="UPA00886"/>
<feature type="compositionally biased region" description="Acidic residues" evidence="11">
    <location>
        <begin position="343"/>
        <end position="353"/>
    </location>
</feature>
<accession>A0A166W9P9</accession>
<keyword evidence="5" id="KW-0479">Metal-binding</keyword>
<dbReference type="PROSITE" id="PS51044">
    <property type="entry name" value="ZF_SP_RING"/>
    <property type="match status" value="1"/>
</dbReference>
<dbReference type="PANTHER" id="PTHR21330">
    <property type="entry name" value="E3 SUMO-PROTEIN LIGASE NSE2"/>
    <property type="match status" value="1"/>
</dbReference>
<dbReference type="InterPro" id="IPR004181">
    <property type="entry name" value="Znf_MIZ"/>
</dbReference>
<evidence type="ECO:0000256" key="9">
    <source>
        <dbReference type="ARBA" id="ARBA00023242"/>
    </source>
</evidence>
<gene>
    <name evidence="13" type="ORF">FIBSPDRAFT_1036076</name>
</gene>
<reference evidence="13 14" key="1">
    <citation type="journal article" date="2016" name="Mol. Biol. Evol.">
        <title>Comparative Genomics of Early-Diverging Mushroom-Forming Fungi Provides Insights into the Origins of Lignocellulose Decay Capabilities.</title>
        <authorList>
            <person name="Nagy L.G."/>
            <person name="Riley R."/>
            <person name="Tritt A."/>
            <person name="Adam C."/>
            <person name="Daum C."/>
            <person name="Floudas D."/>
            <person name="Sun H."/>
            <person name="Yadav J.S."/>
            <person name="Pangilinan J."/>
            <person name="Larsson K.H."/>
            <person name="Matsuura K."/>
            <person name="Barry K."/>
            <person name="Labutti K."/>
            <person name="Kuo R."/>
            <person name="Ohm R.A."/>
            <person name="Bhattacharya S.S."/>
            <person name="Shirouzu T."/>
            <person name="Yoshinaga Y."/>
            <person name="Martin F.M."/>
            <person name="Grigoriev I.V."/>
            <person name="Hibbett D.S."/>
        </authorList>
    </citation>
    <scope>NUCLEOTIDE SEQUENCE [LARGE SCALE GENOMIC DNA]</scope>
    <source>
        <strain evidence="13 14">CBS 109695</strain>
    </source>
</reference>
<dbReference type="STRING" id="436010.A0A166W9P9"/>
<dbReference type="Pfam" id="PF11789">
    <property type="entry name" value="zf-Nse"/>
    <property type="match status" value="1"/>
</dbReference>
<proteinExistence type="inferred from homology"/>
<evidence type="ECO:0000256" key="11">
    <source>
        <dbReference type="SAM" id="MobiDB-lite"/>
    </source>
</evidence>
<dbReference type="InterPro" id="IPR026846">
    <property type="entry name" value="Nse2(Mms21)"/>
</dbReference>
<sequence>MPTATSSRKKTNGRSRREPSSDGIEDAAPSQGAAEDDVEEEQPSRSARTVKKEKKGGRSAPRPTVDDDDEDDEDAAGEGGEGHTDYDRIDVNNFPDQPLTKDTAPNIKGILSDWDMIRKINTTSAKGALESIGVSMADLMDEDQATKSLAELDGVMREVLDLQEEMELNKAAVNEIYQTLSSGGTIESPIEVYEKAVKTKINEYRAKTSRQKYAKQQEYQNFHESIYEAQHRGGNIPPITDFIPREDGDASDDEDDLEIGGVTQVYTCPISLTPLVKPMTTKTCGHSFSEQAIRAFLKDSHGAAKKCPASGCNQMITMSDLEHNTNLEKKVKLAERRARQQEESDDDDDEVIE</sequence>
<feature type="compositionally biased region" description="Acidic residues" evidence="11">
    <location>
        <begin position="66"/>
        <end position="76"/>
    </location>
</feature>
<dbReference type="CDD" id="cd16651">
    <property type="entry name" value="SPL-RING_NSE2"/>
    <property type="match status" value="1"/>
</dbReference>
<dbReference type="GO" id="GO:0030915">
    <property type="term" value="C:Smc5-Smc6 complex"/>
    <property type="evidence" value="ECO:0007669"/>
    <property type="project" value="InterPro"/>
</dbReference>
<evidence type="ECO:0000256" key="8">
    <source>
        <dbReference type="ARBA" id="ARBA00022833"/>
    </source>
</evidence>
<dbReference type="AlphaFoldDB" id="A0A166W9P9"/>
<dbReference type="InterPro" id="IPR013083">
    <property type="entry name" value="Znf_RING/FYVE/PHD"/>
</dbReference>
<evidence type="ECO:0000259" key="12">
    <source>
        <dbReference type="PROSITE" id="PS51044"/>
    </source>
</evidence>
<evidence type="ECO:0000256" key="6">
    <source>
        <dbReference type="ARBA" id="ARBA00022771"/>
    </source>
</evidence>
<comment type="pathway">
    <text evidence="2">Protein modification; protein sumoylation.</text>
</comment>
<dbReference type="PANTHER" id="PTHR21330:SF1">
    <property type="entry name" value="E3 SUMO-PROTEIN LIGASE NSE2"/>
    <property type="match status" value="1"/>
</dbReference>
<keyword evidence="6 10" id="KW-0863">Zinc-finger</keyword>
<dbReference type="SUPFAM" id="SSF57850">
    <property type="entry name" value="RING/U-box"/>
    <property type="match status" value="1"/>
</dbReference>
<feature type="compositionally biased region" description="Basic and acidic residues" evidence="11">
    <location>
        <begin position="80"/>
        <end position="90"/>
    </location>
</feature>
<feature type="region of interest" description="Disordered" evidence="11">
    <location>
        <begin position="333"/>
        <end position="353"/>
    </location>
</feature>
<evidence type="ECO:0000256" key="5">
    <source>
        <dbReference type="ARBA" id="ARBA00022723"/>
    </source>
</evidence>
<dbReference type="Gene3D" id="3.30.40.10">
    <property type="entry name" value="Zinc/RING finger domain, C3HC4 (zinc finger)"/>
    <property type="match status" value="1"/>
</dbReference>
<feature type="compositionally biased region" description="Basic residues" evidence="11">
    <location>
        <begin position="48"/>
        <end position="57"/>
    </location>
</feature>